<name>A0ACC1TFT4_9AGAR</name>
<dbReference type="Proteomes" id="UP001163835">
    <property type="component" value="Unassembled WGS sequence"/>
</dbReference>
<reference evidence="1" key="1">
    <citation type="submission" date="2022-09" db="EMBL/GenBank/DDBJ databases">
        <title>A Global Phylogenomic Analysis of the Shiitake Genus Lentinula.</title>
        <authorList>
            <consortium name="DOE Joint Genome Institute"/>
            <person name="Sierra-Patev S."/>
            <person name="Min B."/>
            <person name="Naranjo-Ortiz M."/>
            <person name="Looney B."/>
            <person name="Konkel Z."/>
            <person name="Slot J.C."/>
            <person name="Sakamoto Y."/>
            <person name="Steenwyk J.L."/>
            <person name="Rokas A."/>
            <person name="Carro J."/>
            <person name="Camarero S."/>
            <person name="Ferreira P."/>
            <person name="Molpeceres G."/>
            <person name="Ruiz-Duenas F.J."/>
            <person name="Serrano A."/>
            <person name="Henrissat B."/>
            <person name="Drula E."/>
            <person name="Hughes K.W."/>
            <person name="Mata J.L."/>
            <person name="Ishikawa N.K."/>
            <person name="Vargas-Isla R."/>
            <person name="Ushijima S."/>
            <person name="Smith C.A."/>
            <person name="Ahrendt S."/>
            <person name="Andreopoulos W."/>
            <person name="He G."/>
            <person name="Labutti K."/>
            <person name="Lipzen A."/>
            <person name="Ng V."/>
            <person name="Riley R."/>
            <person name="Sandor L."/>
            <person name="Barry K."/>
            <person name="Martinez A.T."/>
            <person name="Xiao Y."/>
            <person name="Gibbons J.G."/>
            <person name="Terashima K."/>
            <person name="Grigoriev I.V."/>
            <person name="Hibbett D.S."/>
        </authorList>
    </citation>
    <scope>NUCLEOTIDE SEQUENCE</scope>
    <source>
        <strain evidence="1">TMI1499</strain>
    </source>
</reference>
<keyword evidence="2" id="KW-1185">Reference proteome</keyword>
<dbReference type="EMBL" id="MU797207">
    <property type="protein sequence ID" value="KAJ3803604.1"/>
    <property type="molecule type" value="Genomic_DNA"/>
</dbReference>
<sequence>MASTSSQTRSSAVTTLLPTSLLEAQVLLAGLQSKSTLPLFFESPVFQRLQAGDYSPPLLDSQHSPDYDGSGSFPAFSYPRPLLPFCFPVDTSRPLSVASGLDLYHSAQMAVRTLQSAMEDSNPTESMELYHLFEEAAPYLLYIHDFWMGRANCPLFAEQILLTAMSLSVRLPEFLRDGLEQQWGIPLEHRSQALDSSKFERFLAIPIPFCLRFREGSTMMRLVPPKELDPFASLRGQGVLPVAPKPILPPKASNVIPLPPATRTPVVPPRALQRNWEVESLKADASSFLSSPRSARSKDSDNELLGGSPAIDITPQASLSSKVSAGRKGSKSQTTVKVVESSKASNPPSVMP</sequence>
<organism evidence="1 2">
    <name type="scientific">Lentinula aff. lateritia</name>
    <dbReference type="NCBI Taxonomy" id="2804960"/>
    <lineage>
        <taxon>Eukaryota</taxon>
        <taxon>Fungi</taxon>
        <taxon>Dikarya</taxon>
        <taxon>Basidiomycota</taxon>
        <taxon>Agaricomycotina</taxon>
        <taxon>Agaricomycetes</taxon>
        <taxon>Agaricomycetidae</taxon>
        <taxon>Agaricales</taxon>
        <taxon>Marasmiineae</taxon>
        <taxon>Omphalotaceae</taxon>
        <taxon>Lentinula</taxon>
    </lineage>
</organism>
<evidence type="ECO:0000313" key="2">
    <source>
        <dbReference type="Proteomes" id="UP001163835"/>
    </source>
</evidence>
<accession>A0ACC1TFT4</accession>
<gene>
    <name evidence="1" type="ORF">F5876DRAFT_84911</name>
</gene>
<evidence type="ECO:0000313" key="1">
    <source>
        <dbReference type="EMBL" id="KAJ3803604.1"/>
    </source>
</evidence>
<protein>
    <submittedName>
        <fullName evidence="1">Uncharacterized protein</fullName>
    </submittedName>
</protein>
<proteinExistence type="predicted"/>
<comment type="caution">
    <text evidence="1">The sequence shown here is derived from an EMBL/GenBank/DDBJ whole genome shotgun (WGS) entry which is preliminary data.</text>
</comment>